<name>A0A0F8VVA4_9ZZZZ</name>
<proteinExistence type="predicted"/>
<evidence type="ECO:0000313" key="1">
    <source>
        <dbReference type="EMBL" id="KKK48272.1"/>
    </source>
</evidence>
<gene>
    <name evidence="1" type="ORF">LCGC14_3146830</name>
</gene>
<sequence>NKLRLNSVIGETINYYFKAHLHEAQSAEHEVNGEIIQNGCFVGPSLLSIEMSRAASNLPSQEFMLFHPRRGKTHHYRIHLAEVDEIRHLEVIGRDPK</sequence>
<accession>A0A0F8VVA4</accession>
<comment type="caution">
    <text evidence="1">The sequence shown here is derived from an EMBL/GenBank/DDBJ whole genome shotgun (WGS) entry which is preliminary data.</text>
</comment>
<reference evidence="1" key="1">
    <citation type="journal article" date="2015" name="Nature">
        <title>Complex archaea that bridge the gap between prokaryotes and eukaryotes.</title>
        <authorList>
            <person name="Spang A."/>
            <person name="Saw J.H."/>
            <person name="Jorgensen S.L."/>
            <person name="Zaremba-Niedzwiedzka K."/>
            <person name="Martijn J."/>
            <person name="Lind A.E."/>
            <person name="van Eijk R."/>
            <person name="Schleper C."/>
            <person name="Guy L."/>
            <person name="Ettema T.J."/>
        </authorList>
    </citation>
    <scope>NUCLEOTIDE SEQUENCE</scope>
</reference>
<dbReference type="AlphaFoldDB" id="A0A0F8VVA4"/>
<dbReference type="EMBL" id="LAZR01069150">
    <property type="protein sequence ID" value="KKK48272.1"/>
    <property type="molecule type" value="Genomic_DNA"/>
</dbReference>
<protein>
    <submittedName>
        <fullName evidence="1">Uncharacterized protein</fullName>
    </submittedName>
</protein>
<feature type="non-terminal residue" evidence="1">
    <location>
        <position position="1"/>
    </location>
</feature>
<organism evidence="1">
    <name type="scientific">marine sediment metagenome</name>
    <dbReference type="NCBI Taxonomy" id="412755"/>
    <lineage>
        <taxon>unclassified sequences</taxon>
        <taxon>metagenomes</taxon>
        <taxon>ecological metagenomes</taxon>
    </lineage>
</organism>